<evidence type="ECO:0000256" key="13">
    <source>
        <dbReference type="ARBA" id="ARBA00023136"/>
    </source>
</evidence>
<evidence type="ECO:0000256" key="17">
    <source>
        <dbReference type="ARBA" id="ARBA00024621"/>
    </source>
</evidence>
<dbReference type="GO" id="GO:0000422">
    <property type="term" value="P:autophagy of mitochondrion"/>
    <property type="evidence" value="ECO:0007669"/>
    <property type="project" value="TreeGrafter"/>
</dbReference>
<keyword evidence="14" id="KW-0968">Cytoplasmic vesicle</keyword>
<keyword evidence="13 19" id="KW-0472">Membrane</keyword>
<dbReference type="GO" id="GO:0034045">
    <property type="term" value="C:phagophore assembly site membrane"/>
    <property type="evidence" value="ECO:0007669"/>
    <property type="project" value="UniProtKB-SubCell"/>
</dbReference>
<dbReference type="GO" id="GO:0034727">
    <property type="term" value="P:piecemeal microautophagy of the nucleus"/>
    <property type="evidence" value="ECO:0007669"/>
    <property type="project" value="TreeGrafter"/>
</dbReference>
<evidence type="ECO:0000256" key="18">
    <source>
        <dbReference type="ARBA" id="ARBA00024631"/>
    </source>
</evidence>
<comment type="catalytic activity">
    <reaction evidence="17">
        <text>a 1,2-diacyl-sn-glycero-3-phospho-(1D-myo-inositol-3-phosphate)(in) = a 1,2-diacyl-sn-glycero-3-phospho-(1D-myo-inositol-3-phosphate)(out)</text>
        <dbReference type="Rhea" id="RHEA:67920"/>
        <dbReference type="ChEBI" id="CHEBI:58088"/>
    </reaction>
</comment>
<evidence type="ECO:0000256" key="6">
    <source>
        <dbReference type="ARBA" id="ARBA00018074"/>
    </source>
</evidence>
<evidence type="ECO:0000256" key="9">
    <source>
        <dbReference type="ARBA" id="ARBA00022989"/>
    </source>
</evidence>
<evidence type="ECO:0000256" key="14">
    <source>
        <dbReference type="ARBA" id="ARBA00023329"/>
    </source>
</evidence>
<evidence type="ECO:0000256" key="3">
    <source>
        <dbReference type="ARBA" id="ARBA00004511"/>
    </source>
</evidence>
<keyword evidence="7 19" id="KW-0813">Transport</keyword>
<comment type="similarity">
    <text evidence="5 19">Belongs to the ATG9 family.</text>
</comment>
<protein>
    <recommendedName>
        <fullName evidence="6 19">Autophagy-related protein 9</fullName>
    </recommendedName>
</protein>
<evidence type="ECO:0000256" key="16">
    <source>
        <dbReference type="ARBA" id="ARBA00024615"/>
    </source>
</evidence>
<comment type="catalytic activity">
    <reaction evidence="16">
        <text>a 1,2-diacyl-sn-glycero-3-phosphoethanolamine(in) = a 1,2-diacyl-sn-glycero-3-phosphoethanolamine(out)</text>
        <dbReference type="Rhea" id="RHEA:38895"/>
        <dbReference type="ChEBI" id="CHEBI:64612"/>
    </reaction>
</comment>
<keyword evidence="11" id="KW-0333">Golgi apparatus</keyword>
<proteinExistence type="inferred from homology"/>
<comment type="subcellular location">
    <subcellularLocation>
        <location evidence="1">Cytoplasmic vesicle membrane</location>
        <topology evidence="1">Multi-pass membrane protein</topology>
    </subcellularLocation>
    <subcellularLocation>
        <location evidence="2">Endoplasmic reticulum membrane</location>
        <topology evidence="2">Multi-pass membrane protein</topology>
    </subcellularLocation>
    <subcellularLocation>
        <location evidence="4">Golgi apparatus membrane</location>
        <topology evidence="4">Multi-pass membrane protein</topology>
    </subcellularLocation>
    <subcellularLocation>
        <location evidence="3 19">Preautophagosomal structure membrane</location>
        <topology evidence="3 19">Multi-pass membrane protein</topology>
    </subcellularLocation>
</comment>
<evidence type="ECO:0000256" key="4">
    <source>
        <dbReference type="ARBA" id="ARBA00004653"/>
    </source>
</evidence>
<dbReference type="PANTHER" id="PTHR13038">
    <property type="entry name" value="APG9 AUTOPHAGY 9"/>
    <property type="match status" value="1"/>
</dbReference>
<evidence type="ECO:0000313" key="21">
    <source>
        <dbReference type="EMBL" id="CDR37888.1"/>
    </source>
</evidence>
<evidence type="ECO:0000256" key="10">
    <source>
        <dbReference type="ARBA" id="ARBA00023006"/>
    </source>
</evidence>
<dbReference type="GO" id="GO:0005789">
    <property type="term" value="C:endoplasmic reticulum membrane"/>
    <property type="evidence" value="ECO:0007669"/>
    <property type="project" value="UniProtKB-SubCell"/>
</dbReference>
<feature type="compositionally biased region" description="Low complexity" evidence="20">
    <location>
        <begin position="172"/>
        <end position="186"/>
    </location>
</feature>
<dbReference type="Pfam" id="PF04109">
    <property type="entry name" value="ATG9"/>
    <property type="match status" value="1"/>
</dbReference>
<dbReference type="PANTHER" id="PTHR13038:SF10">
    <property type="entry name" value="AUTOPHAGY-RELATED PROTEIN 9"/>
    <property type="match status" value="1"/>
</dbReference>
<dbReference type="PhylomeDB" id="A0A061ARA6"/>
<evidence type="ECO:0000256" key="2">
    <source>
        <dbReference type="ARBA" id="ARBA00004477"/>
    </source>
</evidence>
<dbReference type="GO" id="GO:0000139">
    <property type="term" value="C:Golgi membrane"/>
    <property type="evidence" value="ECO:0007669"/>
    <property type="project" value="UniProtKB-SubCell"/>
</dbReference>
<keyword evidence="12 19" id="KW-0445">Lipid transport</keyword>
<evidence type="ECO:0000256" key="8">
    <source>
        <dbReference type="ARBA" id="ARBA00022692"/>
    </source>
</evidence>
<evidence type="ECO:0000256" key="15">
    <source>
        <dbReference type="ARBA" id="ARBA00024479"/>
    </source>
</evidence>
<gene>
    <name evidence="21" type="ORF">CYFA0S_01e18756g</name>
</gene>
<comment type="caution">
    <text evidence="19">Lacks conserved residue(s) required for the propagation of feature annotation.</text>
</comment>
<dbReference type="InterPro" id="IPR007241">
    <property type="entry name" value="Autophagy-rel_prot_9"/>
</dbReference>
<evidence type="ECO:0000256" key="19">
    <source>
        <dbReference type="RuleBase" id="RU364027"/>
    </source>
</evidence>
<feature type="region of interest" description="Disordered" evidence="20">
    <location>
        <begin position="129"/>
        <end position="203"/>
    </location>
</feature>
<keyword evidence="8 19" id="KW-0812">Transmembrane</keyword>
<evidence type="ECO:0000256" key="20">
    <source>
        <dbReference type="SAM" id="MobiDB-lite"/>
    </source>
</evidence>
<dbReference type="AlphaFoldDB" id="A0A061ARA6"/>
<evidence type="ECO:0000256" key="7">
    <source>
        <dbReference type="ARBA" id="ARBA00022448"/>
    </source>
</evidence>
<dbReference type="VEuPathDB" id="FungiDB:BON22_1552"/>
<reference evidence="21" key="1">
    <citation type="journal article" date="2014" name="Genome Announc.">
        <title>Genome sequence of the yeast Cyberlindnera fabianii (Hansenula fabianii).</title>
        <authorList>
            <person name="Freel K.C."/>
            <person name="Sarilar V."/>
            <person name="Neuveglise C."/>
            <person name="Devillers H."/>
            <person name="Friedrich A."/>
            <person name="Schacherer J."/>
        </authorList>
    </citation>
    <scope>NUCLEOTIDE SEQUENCE</scope>
    <source>
        <strain evidence="21">YJS4271</strain>
    </source>
</reference>
<feature type="region of interest" description="Disordered" evidence="20">
    <location>
        <begin position="21"/>
        <end position="80"/>
    </location>
</feature>
<organism evidence="21">
    <name type="scientific">Cyberlindnera fabianii</name>
    <name type="common">Yeast</name>
    <name type="synonym">Hansenula fabianii</name>
    <dbReference type="NCBI Taxonomy" id="36022"/>
    <lineage>
        <taxon>Eukaryota</taxon>
        <taxon>Fungi</taxon>
        <taxon>Dikarya</taxon>
        <taxon>Ascomycota</taxon>
        <taxon>Saccharomycotina</taxon>
        <taxon>Saccharomycetes</taxon>
        <taxon>Phaffomycetales</taxon>
        <taxon>Phaffomycetaceae</taxon>
        <taxon>Cyberlindnera</taxon>
    </lineage>
</organism>
<evidence type="ECO:0000256" key="11">
    <source>
        <dbReference type="ARBA" id="ARBA00023034"/>
    </source>
</evidence>
<dbReference type="GO" id="GO:0006869">
    <property type="term" value="P:lipid transport"/>
    <property type="evidence" value="ECO:0007669"/>
    <property type="project" value="UniProtKB-KW"/>
</dbReference>
<feature type="compositionally biased region" description="Basic and acidic residues" evidence="20">
    <location>
        <begin position="130"/>
        <end position="139"/>
    </location>
</feature>
<feature type="compositionally biased region" description="Polar residues" evidence="20">
    <location>
        <begin position="141"/>
        <end position="151"/>
    </location>
</feature>
<dbReference type="OrthoDB" id="2020634at2759"/>
<feature type="transmembrane region" description="Helical" evidence="19">
    <location>
        <begin position="548"/>
        <end position="570"/>
    </location>
</feature>
<feature type="transmembrane region" description="Helical" evidence="19">
    <location>
        <begin position="586"/>
        <end position="604"/>
    </location>
</feature>
<evidence type="ECO:0000256" key="1">
    <source>
        <dbReference type="ARBA" id="ARBA00004439"/>
    </source>
</evidence>
<comment type="catalytic activity">
    <reaction evidence="15">
        <text>a 1,2-diacyl-sn-glycero-3-phospho-L-serine(in) = a 1,2-diacyl-sn-glycero-3-phospho-L-serine(out)</text>
        <dbReference type="Rhea" id="RHEA:38663"/>
        <dbReference type="ChEBI" id="CHEBI:57262"/>
    </reaction>
</comment>
<keyword evidence="9 19" id="KW-1133">Transmembrane helix</keyword>
<comment type="catalytic activity">
    <reaction evidence="18">
        <text>a 1,2-diacyl-sn-glycero-3-phosphocholine(in) = a 1,2-diacyl-sn-glycero-3-phosphocholine(out)</text>
        <dbReference type="Rhea" id="RHEA:38571"/>
        <dbReference type="ChEBI" id="CHEBI:57643"/>
    </reaction>
</comment>
<dbReference type="GO" id="GO:0061709">
    <property type="term" value="P:reticulophagy"/>
    <property type="evidence" value="ECO:0007669"/>
    <property type="project" value="TreeGrafter"/>
</dbReference>
<dbReference type="GO" id="GO:0005776">
    <property type="term" value="C:autophagosome"/>
    <property type="evidence" value="ECO:0007669"/>
    <property type="project" value="TreeGrafter"/>
</dbReference>
<comment type="function">
    <text evidence="19">Phospholipid scramblase involved in autophagy. Cycles between the preautophagosomal structure/phagophore assembly site (PAS) and the cytoplasmic vesicle pool and supplies membrane for the growing autophagosome. Lipid scramblase activity plays a key role in preautophagosomal structure/phagophore assembly by distributing the phospholipids that arrive through ATG2 from the cytoplasmic to the luminal leaflet of the bilayer, thereby driving autophagosomal membrane expansion.</text>
</comment>
<evidence type="ECO:0000256" key="5">
    <source>
        <dbReference type="ARBA" id="ARBA00006185"/>
    </source>
</evidence>
<keyword evidence="10 19" id="KW-0072">Autophagy</keyword>
<accession>A0A061ARA6</accession>
<dbReference type="GO" id="GO:0034497">
    <property type="term" value="P:protein localization to phagophore assembly site"/>
    <property type="evidence" value="ECO:0007669"/>
    <property type="project" value="TreeGrafter"/>
</dbReference>
<dbReference type="EMBL" id="LK052886">
    <property type="protein sequence ID" value="CDR37888.1"/>
    <property type="molecule type" value="Genomic_DNA"/>
</dbReference>
<evidence type="ECO:0000256" key="12">
    <source>
        <dbReference type="ARBA" id="ARBA00023055"/>
    </source>
</evidence>
<name>A0A061ARA6_CYBFA</name>
<dbReference type="GO" id="GO:0030659">
    <property type="term" value="C:cytoplasmic vesicle membrane"/>
    <property type="evidence" value="ECO:0007669"/>
    <property type="project" value="UniProtKB-SubCell"/>
</dbReference>
<feature type="transmembrane region" description="Helical" evidence="19">
    <location>
        <begin position="465"/>
        <end position="487"/>
    </location>
</feature>
<sequence length="848" mass="97274">MAQHPNTFLSRVFGVNSQALGGDTEMSSIADRFRGDEESETSQPHSRLRERSVIQSDDDDTSDSDANLGESSQYHNEHSTLLRNDISDSHFLNHLDAAHEDDEDGFDDDDDDDAVPMSLMVQADPNAHFHHQEPRHHDPLLSSSPRKQTPIPSFPSIAGASGSTPPPPPPSSSRAQPQQQSQQPPISHRRDLPQASTPLSSENERIRRAKLGILNPRERALWKWANVENLDKFLQDVYAYYLGSGYYCIMLKKVFDLATLMFVVLFATYLSSCINYPMLSLPSSKSLGDITVDQCFSKMSWSSKLCLWLFYIYCGLKVAQLYMDSKSLEEIQNFYNYLLEISDNDLQTISWQVVVGRVQLLKNQNAISANVSDTKSKSKIDAHDIANRIMRKDNYYIALFNRDVLDLTLPIPFYKENILTKTLEWNLQLCISGLVFNDHGQIRQQFLKENKRKELSEELKKRFKLAAILNIVLSPLLVSYFLLLYFFRYFNEYQKNPGSIGSRQYTPLAEWKFREYNELYHIFQRRLNLSVPEAAKYVDQFPKEKMVVVLKFVAFISGSFAAVLGILSIVDPDMFFNFEITKDRTVLFYISVFGTIWAVCRGAIPDEYQVFDSEASIRSVAEYTHYLPTDWEGRYHTEEVRNEFCNLFSMKVLLLMREISSLVMTPFILWFSLPKSTDRIVDFFREYSVHVDGLGYVCTFAMFDFEKTKSGKRGKKKNKFNTGEDKMMQSYIHFLDSYGGNETQRNPPRVHKNNLNMSIYDKVSTGVQHPHHIGGSVLMDPTETLRRTNGPKLSRGTAPLSDFDRQGLGESFITTLPKTDAVPESELTKDPGVLGLLNQFYKDYDYAH</sequence>